<accession>A0A4Y2KB86</accession>
<dbReference type="EMBL" id="BGPR01004396">
    <property type="protein sequence ID" value="GBM99168.1"/>
    <property type="molecule type" value="Genomic_DNA"/>
</dbReference>
<evidence type="ECO:0000313" key="2">
    <source>
        <dbReference type="Proteomes" id="UP000499080"/>
    </source>
</evidence>
<comment type="caution">
    <text evidence="1">The sequence shown here is derived from an EMBL/GenBank/DDBJ whole genome shotgun (WGS) entry which is preliminary data.</text>
</comment>
<dbReference type="PANTHER" id="PTHR46060:SF1">
    <property type="entry name" value="MARINER MOS1 TRANSPOSASE-LIKE PROTEIN"/>
    <property type="match status" value="1"/>
</dbReference>
<dbReference type="Gene3D" id="3.30.420.10">
    <property type="entry name" value="Ribonuclease H-like superfamily/Ribonuclease H"/>
    <property type="match status" value="1"/>
</dbReference>
<dbReference type="PANTHER" id="PTHR46060">
    <property type="entry name" value="MARINER MOS1 TRANSPOSASE-LIKE PROTEIN"/>
    <property type="match status" value="1"/>
</dbReference>
<reference evidence="1 2" key="1">
    <citation type="journal article" date="2019" name="Sci. Rep.">
        <title>Orb-weaving spider Araneus ventricosus genome elucidates the spidroin gene catalogue.</title>
        <authorList>
            <person name="Kono N."/>
            <person name="Nakamura H."/>
            <person name="Ohtoshi R."/>
            <person name="Moran D.A.P."/>
            <person name="Shinohara A."/>
            <person name="Yoshida Y."/>
            <person name="Fujiwara M."/>
            <person name="Mori M."/>
            <person name="Tomita M."/>
            <person name="Arakawa K."/>
        </authorList>
    </citation>
    <scope>NUCLEOTIDE SEQUENCE [LARGE SCALE GENOMIC DNA]</scope>
</reference>
<dbReference type="InterPro" id="IPR052709">
    <property type="entry name" value="Transposase-MT_Hybrid"/>
</dbReference>
<dbReference type="OrthoDB" id="9970333at2759"/>
<dbReference type="InterPro" id="IPR036397">
    <property type="entry name" value="RNaseH_sf"/>
</dbReference>
<name>A0A4Y2KB86_ARAVE</name>
<sequence>MPAGQFQLSCRHVNMADRIDASSKCELRSIICFHQAEVWFVEDDQHSCFSSEFTTIAKSHSEFCTCTHSRQRPPHNAVATHQLLEQFNWEVSDHLAYSLDLSTNFFHLFPELKNWLEGQCFQKNEEIQSSVKANLTPLAVTFFEEGIGNLLHPYDKCLDLHGDYA</sequence>
<dbReference type="GO" id="GO:0003676">
    <property type="term" value="F:nucleic acid binding"/>
    <property type="evidence" value="ECO:0007669"/>
    <property type="project" value="InterPro"/>
</dbReference>
<evidence type="ECO:0000313" key="1">
    <source>
        <dbReference type="EMBL" id="GBM99168.1"/>
    </source>
</evidence>
<proteinExistence type="predicted"/>
<organism evidence="1 2">
    <name type="scientific">Araneus ventricosus</name>
    <name type="common">Orbweaver spider</name>
    <name type="synonym">Epeira ventricosa</name>
    <dbReference type="NCBI Taxonomy" id="182803"/>
    <lineage>
        <taxon>Eukaryota</taxon>
        <taxon>Metazoa</taxon>
        <taxon>Ecdysozoa</taxon>
        <taxon>Arthropoda</taxon>
        <taxon>Chelicerata</taxon>
        <taxon>Arachnida</taxon>
        <taxon>Araneae</taxon>
        <taxon>Araneomorphae</taxon>
        <taxon>Entelegynae</taxon>
        <taxon>Araneoidea</taxon>
        <taxon>Araneidae</taxon>
        <taxon>Araneus</taxon>
    </lineage>
</organism>
<dbReference type="Proteomes" id="UP000499080">
    <property type="component" value="Unassembled WGS sequence"/>
</dbReference>
<dbReference type="AlphaFoldDB" id="A0A4Y2KB86"/>
<gene>
    <name evidence="1" type="ORF">AVEN_122508_1</name>
</gene>
<protein>
    <submittedName>
        <fullName evidence="1">Uncharacterized protein</fullName>
    </submittedName>
</protein>
<keyword evidence="2" id="KW-1185">Reference proteome</keyword>